<feature type="chain" id="PRO_5011451568" evidence="1">
    <location>
        <begin position="29"/>
        <end position="139"/>
    </location>
</feature>
<evidence type="ECO:0000256" key="1">
    <source>
        <dbReference type="SAM" id="SignalP"/>
    </source>
</evidence>
<evidence type="ECO:0000313" key="3">
    <source>
        <dbReference type="Proteomes" id="UP000198521"/>
    </source>
</evidence>
<dbReference type="EMBL" id="FOAB01000009">
    <property type="protein sequence ID" value="SEM11101.1"/>
    <property type="molecule type" value="Genomic_DNA"/>
</dbReference>
<accession>A0A1H7VPC0</accession>
<feature type="signal peptide" evidence="1">
    <location>
        <begin position="1"/>
        <end position="28"/>
    </location>
</feature>
<dbReference type="RefSeq" id="WP_139195708.1">
    <property type="nucleotide sequence ID" value="NZ_FOAB01000009.1"/>
</dbReference>
<dbReference type="OrthoDB" id="1164661at2"/>
<gene>
    <name evidence="2" type="ORF">SAMN04487910_4131</name>
</gene>
<organism evidence="2 3">
    <name type="scientific">Aquimarina amphilecti</name>
    <dbReference type="NCBI Taxonomy" id="1038014"/>
    <lineage>
        <taxon>Bacteria</taxon>
        <taxon>Pseudomonadati</taxon>
        <taxon>Bacteroidota</taxon>
        <taxon>Flavobacteriia</taxon>
        <taxon>Flavobacteriales</taxon>
        <taxon>Flavobacteriaceae</taxon>
        <taxon>Aquimarina</taxon>
    </lineage>
</organism>
<dbReference type="Proteomes" id="UP000198521">
    <property type="component" value="Unassembled WGS sequence"/>
</dbReference>
<keyword evidence="1" id="KW-0732">Signal</keyword>
<reference evidence="3" key="1">
    <citation type="submission" date="2016-10" db="EMBL/GenBank/DDBJ databases">
        <authorList>
            <person name="Varghese N."/>
            <person name="Submissions S."/>
        </authorList>
    </citation>
    <scope>NUCLEOTIDE SEQUENCE [LARGE SCALE GENOMIC DNA]</scope>
    <source>
        <strain evidence="3">DSM 25232 / NCIMB 14723 / 92V</strain>
    </source>
</reference>
<dbReference type="PROSITE" id="PS51257">
    <property type="entry name" value="PROKAR_LIPOPROTEIN"/>
    <property type="match status" value="1"/>
</dbReference>
<evidence type="ECO:0000313" key="2">
    <source>
        <dbReference type="EMBL" id="SEM11101.1"/>
    </source>
</evidence>
<protein>
    <submittedName>
        <fullName evidence="2">Uncharacterized protein</fullName>
    </submittedName>
</protein>
<dbReference type="AlphaFoldDB" id="A0A1H7VPC0"/>
<name>A0A1H7VPC0_AQUAM</name>
<sequence length="139" mass="14036">MKTQNNFFKNLSKVVLVLSVLFISSCGSDDDGTPAEAFVTLPTQVLTSYTGNLVYTPGDGSGPTINTSGTATVAVSGNTYTISFSDGVPSLSGLVFLAGSSDNFVSASAGQSTTGISVEDGDLAVGATISGNTWAFSTN</sequence>
<proteinExistence type="predicted"/>
<keyword evidence="3" id="KW-1185">Reference proteome</keyword>